<name>A0A9W6CNL7_9MICO</name>
<sequence length="224" mass="22500">MSAPERRARLAPVPAAIALGVIAVVGAALLLPGLAGERTEAGAPTGAHANHGIPSDAGAASVGPAPSTAATATPSEEATDDEPGRTSIEPPVDQAPGTTAQTSLAQAASAPITQRDGTAGLGEARPAIAPEDTTAGDTGYGGCLVEYGENGQCLPTIPPSLTGHVSEMLEAGLDPSDMYHPWTCTEVREYFPDGIAVRQGVDPQGLDPDGDGTACTARDLEETR</sequence>
<organism evidence="3 4">
    <name type="scientific">Agromyces rhizosphaerae</name>
    <dbReference type="NCBI Taxonomy" id="88374"/>
    <lineage>
        <taxon>Bacteria</taxon>
        <taxon>Bacillati</taxon>
        <taxon>Actinomycetota</taxon>
        <taxon>Actinomycetes</taxon>
        <taxon>Micrococcales</taxon>
        <taxon>Microbacteriaceae</taxon>
        <taxon>Agromyces</taxon>
    </lineage>
</organism>
<feature type="compositionally biased region" description="Low complexity" evidence="1">
    <location>
        <begin position="98"/>
        <end position="110"/>
    </location>
</feature>
<keyword evidence="2" id="KW-0812">Transmembrane</keyword>
<protein>
    <recommendedName>
        <fullName evidence="5">Excalibur calcium-binding domain-containing protein</fullName>
    </recommendedName>
</protein>
<evidence type="ECO:0000256" key="1">
    <source>
        <dbReference type="SAM" id="MobiDB-lite"/>
    </source>
</evidence>
<evidence type="ECO:0008006" key="5">
    <source>
        <dbReference type="Google" id="ProtNLM"/>
    </source>
</evidence>
<evidence type="ECO:0000313" key="4">
    <source>
        <dbReference type="Proteomes" id="UP001144396"/>
    </source>
</evidence>
<feature type="compositionally biased region" description="Low complexity" evidence="1">
    <location>
        <begin position="54"/>
        <end position="76"/>
    </location>
</feature>
<keyword evidence="2" id="KW-1133">Transmembrane helix</keyword>
<gene>
    <name evidence="3" type="ORF">ARHIZOSPH14_01430</name>
</gene>
<keyword evidence="4" id="KW-1185">Reference proteome</keyword>
<dbReference type="Proteomes" id="UP001144396">
    <property type="component" value="Unassembled WGS sequence"/>
</dbReference>
<dbReference type="AlphaFoldDB" id="A0A9W6CNL7"/>
<evidence type="ECO:0000313" key="3">
    <source>
        <dbReference type="EMBL" id="GLI25901.1"/>
    </source>
</evidence>
<feature type="transmembrane region" description="Helical" evidence="2">
    <location>
        <begin position="12"/>
        <end position="35"/>
    </location>
</feature>
<reference evidence="3" key="1">
    <citation type="submission" date="2022-12" db="EMBL/GenBank/DDBJ databases">
        <title>Reference genome sequencing for broad-spectrum identification of bacterial and archaeal isolates by mass spectrometry.</title>
        <authorList>
            <person name="Sekiguchi Y."/>
            <person name="Tourlousse D.M."/>
        </authorList>
    </citation>
    <scope>NUCLEOTIDE SEQUENCE</scope>
    <source>
        <strain evidence="3">14</strain>
    </source>
</reference>
<dbReference type="EMBL" id="BSDP01000001">
    <property type="protein sequence ID" value="GLI25901.1"/>
    <property type="molecule type" value="Genomic_DNA"/>
</dbReference>
<proteinExistence type="predicted"/>
<comment type="caution">
    <text evidence="3">The sequence shown here is derived from an EMBL/GenBank/DDBJ whole genome shotgun (WGS) entry which is preliminary data.</text>
</comment>
<keyword evidence="2" id="KW-0472">Membrane</keyword>
<evidence type="ECO:0000256" key="2">
    <source>
        <dbReference type="SAM" id="Phobius"/>
    </source>
</evidence>
<accession>A0A9W6CNL7</accession>
<feature type="region of interest" description="Disordered" evidence="1">
    <location>
        <begin position="199"/>
        <end position="224"/>
    </location>
</feature>
<feature type="region of interest" description="Disordered" evidence="1">
    <location>
        <begin position="41"/>
        <end position="136"/>
    </location>
</feature>